<dbReference type="SFLD" id="SFLDS00005">
    <property type="entry name" value="Isoprenoid_Synthase_Type_I"/>
    <property type="match status" value="1"/>
</dbReference>
<organism evidence="2 3">
    <name type="scientific">Nocardioides zeae</name>
    <dbReference type="NCBI Taxonomy" id="1457234"/>
    <lineage>
        <taxon>Bacteria</taxon>
        <taxon>Bacillati</taxon>
        <taxon>Actinomycetota</taxon>
        <taxon>Actinomycetes</taxon>
        <taxon>Propionibacteriales</taxon>
        <taxon>Nocardioidaceae</taxon>
        <taxon>Nocardioides</taxon>
    </lineage>
</organism>
<reference evidence="2 3" key="1">
    <citation type="journal article" date="2014" name="Int. J. Syst. Evol. Microbiol.">
        <title>Nocardioides zeae sp. nov., isolated from the stem of Zea mays.</title>
        <authorList>
            <person name="Glaeser S.P."/>
            <person name="McInroy J.A."/>
            <person name="Busse H.J."/>
            <person name="Kampfer P."/>
        </authorList>
    </citation>
    <scope>NUCLEOTIDE SEQUENCE [LARGE SCALE GENOMIC DNA]</scope>
    <source>
        <strain evidence="2 3">JCM 30728</strain>
    </source>
</reference>
<dbReference type="InterPro" id="IPR008949">
    <property type="entry name" value="Isoprenoid_synthase_dom_sf"/>
</dbReference>
<accession>A0A6P0HPD3</accession>
<name>A0A6P0HPD3_9ACTN</name>
<dbReference type="InterPro" id="IPR044843">
    <property type="entry name" value="Trans_IPPS_bact-type"/>
</dbReference>
<gene>
    <name evidence="2" type="ORF">G3T38_19810</name>
</gene>
<dbReference type="SFLD" id="SFLDG01212">
    <property type="entry name" value="Phytoene_synthase_like"/>
    <property type="match status" value="1"/>
</dbReference>
<dbReference type="Pfam" id="PF00494">
    <property type="entry name" value="SQS_PSY"/>
    <property type="match status" value="1"/>
</dbReference>
<dbReference type="Gene3D" id="1.10.600.10">
    <property type="entry name" value="Farnesyl Diphosphate Synthase"/>
    <property type="match status" value="1"/>
</dbReference>
<evidence type="ECO:0000256" key="1">
    <source>
        <dbReference type="SAM" id="MobiDB-lite"/>
    </source>
</evidence>
<evidence type="ECO:0000313" key="3">
    <source>
        <dbReference type="Proteomes" id="UP000468687"/>
    </source>
</evidence>
<keyword evidence="3" id="KW-1185">Reference proteome</keyword>
<dbReference type="PANTHER" id="PTHR31480">
    <property type="entry name" value="BIFUNCTIONAL LYCOPENE CYCLASE/PHYTOENE SYNTHASE"/>
    <property type="match status" value="1"/>
</dbReference>
<dbReference type="Proteomes" id="UP000468687">
    <property type="component" value="Unassembled WGS sequence"/>
</dbReference>
<evidence type="ECO:0000313" key="2">
    <source>
        <dbReference type="EMBL" id="NEN80501.1"/>
    </source>
</evidence>
<dbReference type="InterPro" id="IPR002060">
    <property type="entry name" value="Squ/phyt_synthse"/>
</dbReference>
<dbReference type="SUPFAM" id="SSF48576">
    <property type="entry name" value="Terpenoid synthases"/>
    <property type="match status" value="1"/>
</dbReference>
<comment type="caution">
    <text evidence="2">The sequence shown here is derived from an EMBL/GenBank/DDBJ whole genome shotgun (WGS) entry which is preliminary data.</text>
</comment>
<dbReference type="RefSeq" id="WP_163774437.1">
    <property type="nucleotide sequence ID" value="NZ_JAAGXA010000022.1"/>
</dbReference>
<proteinExistence type="predicted"/>
<protein>
    <submittedName>
        <fullName evidence="2">Squalene/phytoene synthase family protein</fullName>
    </submittedName>
</protein>
<dbReference type="EMBL" id="JAAGXA010000022">
    <property type="protein sequence ID" value="NEN80501.1"/>
    <property type="molecule type" value="Genomic_DNA"/>
</dbReference>
<dbReference type="SFLD" id="SFLDG01018">
    <property type="entry name" value="Squalene/Phytoene_Synthase_Lik"/>
    <property type="match status" value="1"/>
</dbReference>
<dbReference type="GO" id="GO:0004311">
    <property type="term" value="F:geranylgeranyl diphosphate synthase activity"/>
    <property type="evidence" value="ECO:0007669"/>
    <property type="project" value="InterPro"/>
</dbReference>
<sequence>MNLWLHGPSRPPAAARPRPHQQYDDVAEASASLVIRAYSSSFGLASRLLGGQVRADVRNVYALVRVADEIVDAPRPEDDDAERRATLDALEQATGTALRTGSSSNLVVHAFARTARRCGIDESLVAPFFASMRTDLDRTEHDEASLATYVYGSAEVVGLMCLRAFLADEPQRDGQYDALGPGAQRLGAAFQKVNFLRDLGEDGDDLGRRYLVGLDPADPDEAAWRRWLDDVDADLAAAATVVPALPRSSRVAVCTAHDLFSELALRLRRTSPVEARDRRVRVPGAVKARLAAGALLRDGLPRTAAPVRRAGAAA</sequence>
<dbReference type="AlphaFoldDB" id="A0A6P0HPD3"/>
<feature type="region of interest" description="Disordered" evidence="1">
    <location>
        <begin position="1"/>
        <end position="21"/>
    </location>
</feature>